<keyword evidence="4" id="KW-1185">Reference proteome</keyword>
<reference evidence="3 4" key="1">
    <citation type="submission" date="2021-05" db="EMBL/GenBank/DDBJ databases">
        <title>Phylogenetic classification of ten novel species belonging to the genus Bifidobacterium comprising B. colchicus sp. nov., B. abeli sp. nov., B. bicoloris sp. nov., B. guerezis sp. nov., B. rosaliae sp. nov., B. santillanensis sp. nov., B. argentati sp. nov., B. amazzoni sp. nov., B. pluviali sp. nov., and B. pinnaculum sp. nov.</title>
        <authorList>
            <person name="Lugli G.A."/>
            <person name="Ruiz Garcia L."/>
            <person name="Margolles A."/>
            <person name="Ventura M."/>
        </authorList>
    </citation>
    <scope>NUCLEOTIDE SEQUENCE [LARGE SCALE GENOMIC DNA]</scope>
    <source>
        <strain evidence="3 4">6T3</strain>
    </source>
</reference>
<feature type="transmembrane region" description="Helical" evidence="1">
    <location>
        <begin position="734"/>
        <end position="754"/>
    </location>
</feature>
<feature type="transmembrane region" description="Helical" evidence="1">
    <location>
        <begin position="606"/>
        <end position="621"/>
    </location>
</feature>
<sequence length="1035" mass="110242">MTSTGNIDIQQILASQAADRPRDRRQDVDHTVAAMITVEEDLRFLPDTIRAVLGQTVLPGVIVVIDCTGRTDRPLASSFTVEPAHAHGAQGRRADTVSVRLVGVKGARSFSDAVAKGMRRVDLDPGTKALWTLHDDSRPAHETCLETLLERWRYTPTASLLGAKQVDWGGGNLHDVGTYAGRHRLESLVVDGEPDQEQYDGRRDVFAVSLAGALVPLATLDSLGGVDPWFGTFAESGDFCRRICLSGGRVVVVPEAEIAHRRARYEGVRSRSGEPIDEDAPASAAMAVLEARQRYYYTDIRMGWWPLLWVLRLLRAVVMALSRLSRKQPYVALCELLMPWRALAMFPTAVRARRIVGRQSKVPLSRLSVLVASRQQIARWRDRMQAFRDQQGSVVLDPLAKAHLRRRLLRRWICAAAAAVLALAVVLATYWDVCRAALSGGSLTGASMLPTDAGFLRLLEAATTSWTLGAGTGAVAPPTPWLLVLAAASVLTLGNVAAATVLVFVSSAPLGVLSFWALAGVFTRSDAVRVTCALLWFSLSFAFGLYGSANLAMLTVMTFLPAAFAFAFRAVGMYHTEEPVRPHHSVQAAALSALCFIPVVAAEPQLLLPLVATFLAFLLFVRRHRATLLLIPLPSALVLAPTLVNAVHHAPEGAWRQLFGDVAVPTSETNGVPAALGLADLAARAFGVDVGSGWLSWLRAPQVVSFLVLAMLAVLTVLAVVSLFLPFALRVSRMMWVTTVCGGILCLASARIVVGVDADGAVAGSVLPGMAMALLGVLSCVCLVAGGAIRRFVALRRPAARPGDEEDVDVRSTVVAVARALLVVLLAAAACLWAGYGIAGRGDGRPGVADGGLPMVAVDYLEQSPDHRILALSAESGSRISYASMSTGRGDVIEVSTAQRAQVASGQRPASDEAIASAASRLLANADSQAVADIAALGFGGIYVVADGGSENAVSQLMANITASNGTQSVVSNASGTYFRLTLVDTLTQGVDLNGQQAVSASPWRYAWLWCAGIVTALYCIVALPRTHRYNQEEA</sequence>
<feature type="domain" description="Glycosyltransferase 2-like" evidence="2">
    <location>
        <begin position="132"/>
        <end position="334"/>
    </location>
</feature>
<dbReference type="InterPro" id="IPR001173">
    <property type="entry name" value="Glyco_trans_2-like"/>
</dbReference>
<keyword evidence="1" id="KW-0472">Membrane</keyword>
<name>A0ABS6W617_9BIFI</name>
<keyword evidence="1" id="KW-0812">Transmembrane</keyword>
<dbReference type="Proteomes" id="UP000812844">
    <property type="component" value="Unassembled WGS sequence"/>
</dbReference>
<evidence type="ECO:0000313" key="3">
    <source>
        <dbReference type="EMBL" id="MBW3081882.1"/>
    </source>
</evidence>
<feature type="transmembrane region" description="Helical" evidence="1">
    <location>
        <begin position="766"/>
        <end position="793"/>
    </location>
</feature>
<feature type="transmembrane region" description="Helical" evidence="1">
    <location>
        <begin position="527"/>
        <end position="546"/>
    </location>
</feature>
<evidence type="ECO:0000256" key="1">
    <source>
        <dbReference type="SAM" id="Phobius"/>
    </source>
</evidence>
<keyword evidence="1" id="KW-1133">Transmembrane helix</keyword>
<proteinExistence type="predicted"/>
<evidence type="ECO:0000259" key="2">
    <source>
        <dbReference type="Pfam" id="PF13632"/>
    </source>
</evidence>
<dbReference type="PANTHER" id="PTHR43179">
    <property type="entry name" value="RHAMNOSYLTRANSFERASE WBBL"/>
    <property type="match status" value="1"/>
</dbReference>
<dbReference type="Pfam" id="PF13632">
    <property type="entry name" value="Glyco_trans_2_3"/>
    <property type="match status" value="1"/>
</dbReference>
<comment type="caution">
    <text evidence="3">The sequence shown here is derived from an EMBL/GenBank/DDBJ whole genome shotgun (WGS) entry which is preliminary data.</text>
</comment>
<feature type="transmembrane region" description="Helical" evidence="1">
    <location>
        <begin position="412"/>
        <end position="431"/>
    </location>
</feature>
<feature type="transmembrane region" description="Helical" evidence="1">
    <location>
        <begin position="1006"/>
        <end position="1024"/>
    </location>
</feature>
<feature type="transmembrane region" description="Helical" evidence="1">
    <location>
        <begin position="703"/>
        <end position="727"/>
    </location>
</feature>
<gene>
    <name evidence="3" type="ORF">KIH73_00540</name>
</gene>
<accession>A0ABS6W617</accession>
<dbReference type="PANTHER" id="PTHR43179:SF7">
    <property type="entry name" value="RHAMNOSYLTRANSFERASE WBBL"/>
    <property type="match status" value="1"/>
</dbReference>
<feature type="transmembrane region" description="Helical" evidence="1">
    <location>
        <begin position="814"/>
        <end position="836"/>
    </location>
</feature>
<feature type="transmembrane region" description="Helical" evidence="1">
    <location>
        <begin position="481"/>
        <end position="506"/>
    </location>
</feature>
<protein>
    <submittedName>
        <fullName evidence="3">Glycosyltransferase family 2 protein</fullName>
    </submittedName>
</protein>
<evidence type="ECO:0000313" key="4">
    <source>
        <dbReference type="Proteomes" id="UP000812844"/>
    </source>
</evidence>
<organism evidence="3 4">
    <name type="scientific">Bifidobacterium phasiani</name>
    <dbReference type="NCBI Taxonomy" id="2834431"/>
    <lineage>
        <taxon>Bacteria</taxon>
        <taxon>Bacillati</taxon>
        <taxon>Actinomycetota</taxon>
        <taxon>Actinomycetes</taxon>
        <taxon>Bifidobacteriales</taxon>
        <taxon>Bifidobacteriaceae</taxon>
        <taxon>Bifidobacterium</taxon>
    </lineage>
</organism>
<feature type="transmembrane region" description="Helical" evidence="1">
    <location>
        <begin position="552"/>
        <end position="572"/>
    </location>
</feature>
<dbReference type="EMBL" id="JAHBBD010000001">
    <property type="protein sequence ID" value="MBW3081882.1"/>
    <property type="molecule type" value="Genomic_DNA"/>
</dbReference>
<feature type="transmembrane region" description="Helical" evidence="1">
    <location>
        <begin position="628"/>
        <end position="648"/>
    </location>
</feature>